<protein>
    <recommendedName>
        <fullName evidence="12">DNA-directed RNA polymerase subunit beta</fullName>
        <ecNumber evidence="12">2.7.7.6</ecNumber>
    </recommendedName>
</protein>
<dbReference type="InterPro" id="IPR015712">
    <property type="entry name" value="DNA-dir_RNA_pol_su2"/>
</dbReference>
<reference evidence="19" key="2">
    <citation type="submission" date="2024-10" db="UniProtKB">
        <authorList>
            <consortium name="EnsemblProtists"/>
        </authorList>
    </citation>
    <scope>IDENTIFICATION</scope>
</reference>
<keyword evidence="6" id="KW-0479">Metal-binding</keyword>
<dbReference type="eggNOG" id="KOG0216">
    <property type="taxonomic scope" value="Eukaryota"/>
</dbReference>
<dbReference type="KEGG" id="ehx:EMIHUDRAFT_67355"/>
<evidence type="ECO:0000313" key="19">
    <source>
        <dbReference type="EnsemblProtists" id="EOD11590"/>
    </source>
</evidence>
<keyword evidence="7" id="KW-0863">Zinc-finger</keyword>
<accession>A0A0D3IK05</accession>
<dbReference type="Proteomes" id="UP000013827">
    <property type="component" value="Unassembled WGS sequence"/>
</dbReference>
<evidence type="ECO:0000256" key="7">
    <source>
        <dbReference type="ARBA" id="ARBA00022771"/>
    </source>
</evidence>
<feature type="domain" description="RNA polymerase Rpb2" evidence="16">
    <location>
        <begin position="183"/>
        <end position="370"/>
    </location>
</feature>
<evidence type="ECO:0000256" key="11">
    <source>
        <dbReference type="RuleBase" id="RU000434"/>
    </source>
</evidence>
<dbReference type="PROSITE" id="PS01166">
    <property type="entry name" value="RNA_POL_BETA"/>
    <property type="match status" value="1"/>
</dbReference>
<feature type="domain" description="RNA polymerase beta subunit protrusion" evidence="17">
    <location>
        <begin position="27"/>
        <end position="409"/>
    </location>
</feature>
<feature type="region of interest" description="Disordered" evidence="13">
    <location>
        <begin position="1087"/>
        <end position="1112"/>
    </location>
</feature>
<dbReference type="PaxDb" id="2903-EOD11590"/>
<dbReference type="CDD" id="cd00653">
    <property type="entry name" value="RNA_pol_B_RPB2"/>
    <property type="match status" value="1"/>
</dbReference>
<feature type="region of interest" description="Disordered" evidence="13">
    <location>
        <begin position="747"/>
        <end position="782"/>
    </location>
</feature>
<feature type="domain" description="DNA-directed RNA polymerase subunit 2 hybrid-binding" evidence="14">
    <location>
        <begin position="710"/>
        <end position="1107"/>
    </location>
</feature>
<evidence type="ECO:0000256" key="4">
    <source>
        <dbReference type="ARBA" id="ARBA00022679"/>
    </source>
</evidence>
<dbReference type="GO" id="GO:0032549">
    <property type="term" value="F:ribonucleoside binding"/>
    <property type="evidence" value="ECO:0007669"/>
    <property type="project" value="InterPro"/>
</dbReference>
<dbReference type="InterPro" id="IPR014724">
    <property type="entry name" value="RNA_pol_RPB2_OB-fold"/>
</dbReference>
<dbReference type="RefSeq" id="XP_005764019.1">
    <property type="nucleotide sequence ID" value="XM_005763962.1"/>
</dbReference>
<evidence type="ECO:0000256" key="10">
    <source>
        <dbReference type="ARBA" id="ARBA00023242"/>
    </source>
</evidence>
<keyword evidence="3 12" id="KW-0240">DNA-directed RNA polymerase</keyword>
<comment type="subcellular location">
    <subcellularLocation>
        <location evidence="1">Nucleus</location>
    </subcellularLocation>
</comment>
<evidence type="ECO:0000259" key="16">
    <source>
        <dbReference type="Pfam" id="PF04561"/>
    </source>
</evidence>
<feature type="domain" description="RNA polymerase Rpb2" evidence="15">
    <location>
        <begin position="1112"/>
        <end position="1211"/>
    </location>
</feature>
<dbReference type="Gene3D" id="2.40.270.10">
    <property type="entry name" value="DNA-directed RNA polymerase, subunit 2, domain 6"/>
    <property type="match status" value="1"/>
</dbReference>
<comment type="similarity">
    <text evidence="2 11">Belongs to the RNA polymerase beta chain family.</text>
</comment>
<name>A0A0D3IK05_EMIH1</name>
<evidence type="ECO:0000256" key="8">
    <source>
        <dbReference type="ARBA" id="ARBA00022833"/>
    </source>
</evidence>
<dbReference type="Pfam" id="PF00562">
    <property type="entry name" value="RNA_pol_Rpb2_6"/>
    <property type="match status" value="1"/>
</dbReference>
<evidence type="ECO:0000259" key="18">
    <source>
        <dbReference type="Pfam" id="PF04565"/>
    </source>
</evidence>
<evidence type="ECO:0000259" key="14">
    <source>
        <dbReference type="Pfam" id="PF00562"/>
    </source>
</evidence>
<feature type="domain" description="RNA polymerase Rpb2" evidence="18">
    <location>
        <begin position="493"/>
        <end position="549"/>
    </location>
</feature>
<dbReference type="InterPro" id="IPR007641">
    <property type="entry name" value="RNA_pol_Rpb2_7"/>
</dbReference>
<dbReference type="Gene3D" id="3.90.1100.10">
    <property type="match status" value="2"/>
</dbReference>
<dbReference type="GO" id="GO:0005634">
    <property type="term" value="C:nucleus"/>
    <property type="evidence" value="ECO:0007669"/>
    <property type="project" value="UniProtKB-SubCell"/>
</dbReference>
<dbReference type="STRING" id="2903.R1DAM8"/>
<evidence type="ECO:0000256" key="3">
    <source>
        <dbReference type="ARBA" id="ARBA00022478"/>
    </source>
</evidence>
<dbReference type="Gene3D" id="3.90.1800.10">
    <property type="entry name" value="RNA polymerase alpha subunit dimerisation domain"/>
    <property type="match status" value="1"/>
</dbReference>
<dbReference type="InterPro" id="IPR007642">
    <property type="entry name" value="RNA_pol_Rpb2_2"/>
</dbReference>
<reference evidence="20" key="1">
    <citation type="journal article" date="2013" name="Nature">
        <title>Pan genome of the phytoplankton Emiliania underpins its global distribution.</title>
        <authorList>
            <person name="Read B.A."/>
            <person name="Kegel J."/>
            <person name="Klute M.J."/>
            <person name="Kuo A."/>
            <person name="Lefebvre S.C."/>
            <person name="Maumus F."/>
            <person name="Mayer C."/>
            <person name="Miller J."/>
            <person name="Monier A."/>
            <person name="Salamov A."/>
            <person name="Young J."/>
            <person name="Aguilar M."/>
            <person name="Claverie J.M."/>
            <person name="Frickenhaus S."/>
            <person name="Gonzalez K."/>
            <person name="Herman E.K."/>
            <person name="Lin Y.C."/>
            <person name="Napier J."/>
            <person name="Ogata H."/>
            <person name="Sarno A.F."/>
            <person name="Shmutz J."/>
            <person name="Schroeder D."/>
            <person name="de Vargas C."/>
            <person name="Verret F."/>
            <person name="von Dassow P."/>
            <person name="Valentin K."/>
            <person name="Van de Peer Y."/>
            <person name="Wheeler G."/>
            <person name="Dacks J.B."/>
            <person name="Delwiche C.F."/>
            <person name="Dyhrman S.T."/>
            <person name="Glockner G."/>
            <person name="John U."/>
            <person name="Richards T."/>
            <person name="Worden A.Z."/>
            <person name="Zhang X."/>
            <person name="Grigoriev I.V."/>
            <person name="Allen A.E."/>
            <person name="Bidle K."/>
            <person name="Borodovsky M."/>
            <person name="Bowler C."/>
            <person name="Brownlee C."/>
            <person name="Cock J.M."/>
            <person name="Elias M."/>
            <person name="Gladyshev V.N."/>
            <person name="Groth M."/>
            <person name="Guda C."/>
            <person name="Hadaegh A."/>
            <person name="Iglesias-Rodriguez M.D."/>
            <person name="Jenkins J."/>
            <person name="Jones B.M."/>
            <person name="Lawson T."/>
            <person name="Leese F."/>
            <person name="Lindquist E."/>
            <person name="Lobanov A."/>
            <person name="Lomsadze A."/>
            <person name="Malik S.B."/>
            <person name="Marsh M.E."/>
            <person name="Mackinder L."/>
            <person name="Mock T."/>
            <person name="Mueller-Roeber B."/>
            <person name="Pagarete A."/>
            <person name="Parker M."/>
            <person name="Probert I."/>
            <person name="Quesneville H."/>
            <person name="Raines C."/>
            <person name="Rensing S.A."/>
            <person name="Riano-Pachon D.M."/>
            <person name="Richier S."/>
            <person name="Rokitta S."/>
            <person name="Shiraiwa Y."/>
            <person name="Soanes D.M."/>
            <person name="van der Giezen M."/>
            <person name="Wahlund T.M."/>
            <person name="Williams B."/>
            <person name="Wilson W."/>
            <person name="Wolfe G."/>
            <person name="Wurch L.L."/>
        </authorList>
    </citation>
    <scope>NUCLEOTIDE SEQUENCE</scope>
</reference>
<dbReference type="FunFam" id="3.90.1100.10:FF:000008">
    <property type="entry name" value="DNA-directed RNA polymerase subunit beta"/>
    <property type="match status" value="1"/>
</dbReference>
<comment type="catalytic activity">
    <reaction evidence="12">
        <text>RNA(n) + a ribonucleoside 5'-triphosphate = RNA(n+1) + diphosphate</text>
        <dbReference type="Rhea" id="RHEA:21248"/>
        <dbReference type="Rhea" id="RHEA-COMP:14527"/>
        <dbReference type="Rhea" id="RHEA-COMP:17342"/>
        <dbReference type="ChEBI" id="CHEBI:33019"/>
        <dbReference type="ChEBI" id="CHEBI:61557"/>
        <dbReference type="ChEBI" id="CHEBI:140395"/>
        <dbReference type="EC" id="2.7.7.6"/>
    </reaction>
</comment>
<dbReference type="GO" id="GO:0003899">
    <property type="term" value="F:DNA-directed RNA polymerase activity"/>
    <property type="evidence" value="ECO:0007669"/>
    <property type="project" value="UniProtKB-EC"/>
</dbReference>
<dbReference type="FunFam" id="2.40.270.10:FF:000011">
    <property type="entry name" value="DNA-directed RNA polymerase subunit beta"/>
    <property type="match status" value="1"/>
</dbReference>
<evidence type="ECO:0000256" key="9">
    <source>
        <dbReference type="ARBA" id="ARBA00023163"/>
    </source>
</evidence>
<keyword evidence="20" id="KW-1185">Reference proteome</keyword>
<evidence type="ECO:0000313" key="20">
    <source>
        <dbReference type="Proteomes" id="UP000013827"/>
    </source>
</evidence>
<evidence type="ECO:0000256" key="12">
    <source>
        <dbReference type="RuleBase" id="RU363031"/>
    </source>
</evidence>
<dbReference type="Gene3D" id="2.40.50.150">
    <property type="match status" value="1"/>
</dbReference>
<dbReference type="InterPro" id="IPR007120">
    <property type="entry name" value="DNA-dir_RNAP_su2_dom"/>
</dbReference>
<feature type="region of interest" description="Disordered" evidence="13">
    <location>
        <begin position="834"/>
        <end position="866"/>
    </location>
</feature>
<dbReference type="Pfam" id="PF04561">
    <property type="entry name" value="RNA_pol_Rpb2_2"/>
    <property type="match status" value="1"/>
</dbReference>
<sequence length="1219" mass="134329">MRSQLRAAVDGRGPCRPDSEVTERLRELVRPHVESFDWFVKEGLDEGVESLEPEEFESAAGSRIKLWLLEAKLYAPKSDTRKDQDLFPSECRRRGGSYTGQLRVTLRYTVDDGPPLDFDRAVGQLPVMVRSCACHLHSLSAPQLVHRREERHELGGYFISNGDGRNLRPLARAIRLLIVPRRNHVTGIVRPSFRNRGPLFTPYATVIRCANSDQCSLTVGLHLLSSGSARLRITISKNEFFLPVVLVLRALRDSSDREVYERATGGDGDDSFVADRVLEALLYDFGQPLATRKHCLGFLGRQFRAMLRRPPWESDEQVGALLLRRQVFIHLQHREERDRGEAKWELLMLMLQRLYALAAGRVKEDNPDSLEVLLPGHLWAMMVREQLGGWVRAVANAVKRELAKPSPALPTDEKMIASALRMATSAAEPGKALGYFVATGNLRSESGLDLQQTAGFTIVAERLNYWRAQLLARLALGHVHVHAVTRPRRVRRRFLAHFRSIHRGAFFAQLRTTTVRKLLPDQWGFLCPVHTPDGSPCGLLSHLAAPCSVQPRFAEIRSYLLPHLSAAGVALLPLGGGLPTAHYMPVLIDGEVVGFVHNDAAPHAASLLRRLKVCGATPPDPAAPLQPPPTIASLEIALILPGGSRRPPALYLAAGPARPLRPVLNVSLGRTELIGPLEQTTLRVSYGADDEGRAEASHAEVTPHNMLSLIASLTPFCDFNQSPRNMYQCQMGKQTMGVPFHAVGQRSETKAYHLHTPQSPVVRQQSLPPSPPISPSRRSRRLDEYPLGTNAVIAVISYTGYDMEDAMIVNKASYDRGFAHASVRTTVEVNLNKLKTKGEPPHHRFGNLKPPEPPDDAPPTTPPRLGVDGLPEVGQLLKDGDPICAVLDLATSKHELRYHKSSGGESGGAAVVEEVRVVGGDGDWQEGGRDAPVAFIRLRYNRNPIPGDKFSSRHGQKGTCPLGVLSRLWPAEDMPFTESGITPDILFNPHGFPSRMTIGTLSSLELRGARAPKAGAAHGVTQDATPFQFSDKHRAVDYFGEQLRAAGFSYHGTEPMYSGLYGTEMEVQIFVGVVYYQRLRHMVSDKHQVRSRGPVNTLTKQPVHGRKMSRDGPRLGEMERDALLAHGVAYLVHDRLFHCSDEARALVCTRCGSLLAPMMRPPEGALSGPASRETLCRACGDGGAVDAIALPYVFLYLTNELAAMNVKVKLDTRSTAALK</sequence>
<keyword evidence="10" id="KW-0539">Nucleus</keyword>
<evidence type="ECO:0000256" key="1">
    <source>
        <dbReference type="ARBA" id="ARBA00004123"/>
    </source>
</evidence>
<keyword evidence="9 12" id="KW-0804">Transcription</keyword>
<dbReference type="InterPro" id="IPR007121">
    <property type="entry name" value="RNA_pol_bsu_CS"/>
</dbReference>
<dbReference type="GO" id="GO:0003677">
    <property type="term" value="F:DNA binding"/>
    <property type="evidence" value="ECO:0007669"/>
    <property type="project" value="InterPro"/>
</dbReference>
<evidence type="ECO:0000256" key="6">
    <source>
        <dbReference type="ARBA" id="ARBA00022723"/>
    </source>
</evidence>
<dbReference type="GO" id="GO:0000428">
    <property type="term" value="C:DNA-directed RNA polymerase complex"/>
    <property type="evidence" value="ECO:0007669"/>
    <property type="project" value="UniProtKB-KW"/>
</dbReference>
<keyword evidence="4 12" id="KW-0808">Transferase</keyword>
<evidence type="ECO:0000256" key="2">
    <source>
        <dbReference type="ARBA" id="ARBA00006835"/>
    </source>
</evidence>
<dbReference type="InterPro" id="IPR007644">
    <property type="entry name" value="RNA_pol_bsu_protrusion"/>
</dbReference>
<dbReference type="OMA" id="FFGVVHY"/>
<evidence type="ECO:0000256" key="13">
    <source>
        <dbReference type="SAM" id="MobiDB-lite"/>
    </source>
</evidence>
<dbReference type="GO" id="GO:0006351">
    <property type="term" value="P:DNA-templated transcription"/>
    <property type="evidence" value="ECO:0007669"/>
    <property type="project" value="InterPro"/>
</dbReference>
<organism evidence="19 20">
    <name type="scientific">Emiliania huxleyi (strain CCMP1516)</name>
    <dbReference type="NCBI Taxonomy" id="280463"/>
    <lineage>
        <taxon>Eukaryota</taxon>
        <taxon>Haptista</taxon>
        <taxon>Haptophyta</taxon>
        <taxon>Prymnesiophyceae</taxon>
        <taxon>Isochrysidales</taxon>
        <taxon>Noelaerhabdaceae</taxon>
        <taxon>Emiliania</taxon>
    </lineage>
</organism>
<keyword evidence="8" id="KW-0862">Zinc</keyword>
<dbReference type="HOGENOM" id="CLU_000524_5_1_1"/>
<dbReference type="GO" id="GO:0008270">
    <property type="term" value="F:zinc ion binding"/>
    <property type="evidence" value="ECO:0007669"/>
    <property type="project" value="UniProtKB-KW"/>
</dbReference>
<dbReference type="PANTHER" id="PTHR20856">
    <property type="entry name" value="DNA-DIRECTED RNA POLYMERASE I SUBUNIT 2"/>
    <property type="match status" value="1"/>
</dbReference>
<evidence type="ECO:0000256" key="5">
    <source>
        <dbReference type="ARBA" id="ARBA00022695"/>
    </source>
</evidence>
<evidence type="ECO:0000259" key="17">
    <source>
        <dbReference type="Pfam" id="PF04563"/>
    </source>
</evidence>
<dbReference type="AlphaFoldDB" id="A0A0D3IK05"/>
<dbReference type="InterPro" id="IPR007645">
    <property type="entry name" value="RNA_pol_Rpb2_3"/>
</dbReference>
<dbReference type="GeneID" id="17257699"/>
<dbReference type="Pfam" id="PF04563">
    <property type="entry name" value="RNA_pol_Rpb2_1"/>
    <property type="match status" value="1"/>
</dbReference>
<keyword evidence="5 12" id="KW-0548">Nucleotidyltransferase</keyword>
<dbReference type="InterPro" id="IPR037033">
    <property type="entry name" value="DNA-dir_RNAP_su2_hyb_sf"/>
</dbReference>
<evidence type="ECO:0000259" key="15">
    <source>
        <dbReference type="Pfam" id="PF04560"/>
    </source>
</evidence>
<proteinExistence type="inferred from homology"/>
<dbReference type="InterPro" id="IPR037034">
    <property type="entry name" value="RNA_pol_Rpb2_2_sf"/>
</dbReference>
<dbReference type="Gene3D" id="3.90.1110.10">
    <property type="entry name" value="RNA polymerase Rpb2, domain 2"/>
    <property type="match status" value="1"/>
</dbReference>
<dbReference type="FunFam" id="3.90.1800.10:FF:000004">
    <property type="entry name" value="DNA-directed RNA polymerase subunit beta"/>
    <property type="match status" value="1"/>
</dbReference>
<comment type="function">
    <text evidence="12">DNA-dependent RNA polymerase catalyzes the transcription of DNA into RNA using the four ribonucleoside triphosphates as substrates.</text>
</comment>
<dbReference type="Pfam" id="PF04560">
    <property type="entry name" value="RNA_pol_Rpb2_7"/>
    <property type="match status" value="1"/>
</dbReference>
<dbReference type="EnsemblProtists" id="EOD11590">
    <property type="protein sequence ID" value="EOD11590"/>
    <property type="gene ID" value="EMIHUDRAFT_67355"/>
</dbReference>
<dbReference type="SUPFAM" id="SSF64484">
    <property type="entry name" value="beta and beta-prime subunits of DNA dependent RNA-polymerase"/>
    <property type="match status" value="1"/>
</dbReference>
<dbReference type="EC" id="2.7.7.6" evidence="12"/>
<dbReference type="Pfam" id="PF04565">
    <property type="entry name" value="RNA_pol_Rpb2_3"/>
    <property type="match status" value="1"/>
</dbReference>